<protein>
    <submittedName>
        <fullName evidence="1">Uncharacterized protein</fullName>
    </submittedName>
</protein>
<dbReference type="Proteomes" id="UP001163324">
    <property type="component" value="Chromosome 6"/>
</dbReference>
<sequence>MARRWARKIERVCCTSVTYFPLVFVYGLTTWAVWVVVNVGFISTKSSWIGTTSSVFGFILYALLNWSYTTAVFTPPGSTTNDDGYGLLPTTQQEPTKTTSFTVKSNGEIRFCKKCQARKPDRAHHCSTCRRCVLKMDHHCPWLATCIGLRNHKAFLLFLIYTTLFSFYAFAVSGTWVWTEVLDNTQYLDTLLPVNFIMLAVMSGIIGLVVGIFTGWHIRLAGHGQTTIECLEKTRYLSPLRKTFNQVHNARNPVPQAAQNFVDFHANALPGITRPEEGEERLTAEHPRYAPVQMTYQEMERQRSERRYEDYLDEQDSSKLPNAFDLGWKRNLLHLLGPSPWLWALPICNTTGDGWAWEASPKWVAARDRLRNERQEQRAREVSAGWGDADDEPPVIQKTYLNAPGGGAGRHYPPSPPETTGRKTPSKADRVLGRDPNLYADGPQDNVRMSRLTSQGRTIEDELDSVDADDHAAEQQQNTLDSARQEAERQALEVVTNGGWRRGGASGMLRQGSSRSTRTSQMSPQFQDDGVD</sequence>
<evidence type="ECO:0000313" key="1">
    <source>
        <dbReference type="EMBL" id="KAI9898677.1"/>
    </source>
</evidence>
<keyword evidence="2" id="KW-1185">Reference proteome</keyword>
<comment type="caution">
    <text evidence="1">The sequence shown here is derived from an EMBL/GenBank/DDBJ whole genome shotgun (WGS) entry which is preliminary data.</text>
</comment>
<name>A0ACC0UX31_9HYPO</name>
<accession>A0ACC0UX31</accession>
<dbReference type="EMBL" id="CM047945">
    <property type="protein sequence ID" value="KAI9898677.1"/>
    <property type="molecule type" value="Genomic_DNA"/>
</dbReference>
<proteinExistence type="predicted"/>
<evidence type="ECO:0000313" key="2">
    <source>
        <dbReference type="Proteomes" id="UP001163324"/>
    </source>
</evidence>
<organism evidence="1 2">
    <name type="scientific">Trichothecium roseum</name>
    <dbReference type="NCBI Taxonomy" id="47278"/>
    <lineage>
        <taxon>Eukaryota</taxon>
        <taxon>Fungi</taxon>
        <taxon>Dikarya</taxon>
        <taxon>Ascomycota</taxon>
        <taxon>Pezizomycotina</taxon>
        <taxon>Sordariomycetes</taxon>
        <taxon>Hypocreomycetidae</taxon>
        <taxon>Hypocreales</taxon>
        <taxon>Hypocreales incertae sedis</taxon>
        <taxon>Trichothecium</taxon>
    </lineage>
</organism>
<reference evidence="1" key="1">
    <citation type="submission" date="2022-10" db="EMBL/GenBank/DDBJ databases">
        <title>Complete Genome of Trichothecium roseum strain YXFP-22015, a Plant Pathogen Isolated from Citrus.</title>
        <authorList>
            <person name="Wang Y."/>
            <person name="Zhu L."/>
        </authorList>
    </citation>
    <scope>NUCLEOTIDE SEQUENCE</scope>
    <source>
        <strain evidence="1">YXFP-22015</strain>
    </source>
</reference>
<gene>
    <name evidence="1" type="ORF">N3K66_007037</name>
</gene>